<dbReference type="InterPro" id="IPR000209">
    <property type="entry name" value="Peptidase_S8/S53_dom"/>
</dbReference>
<dbReference type="HOGENOM" id="CLU_009240_0_0_1"/>
<reference evidence="5" key="5">
    <citation type="submission" date="2018-04" db="UniProtKB">
        <authorList>
            <consortium name="EnsemblFungi"/>
        </authorList>
    </citation>
    <scope>IDENTIFICATION</scope>
    <source>
        <strain evidence="5">R3-111a-1</strain>
    </source>
</reference>
<organism evidence="4">
    <name type="scientific">Gaeumannomyces tritici (strain R3-111a-1)</name>
    <name type="common">Wheat and barley take-all root rot fungus</name>
    <name type="synonym">Gaeumannomyces graminis var. tritici</name>
    <dbReference type="NCBI Taxonomy" id="644352"/>
    <lineage>
        <taxon>Eukaryota</taxon>
        <taxon>Fungi</taxon>
        <taxon>Dikarya</taxon>
        <taxon>Ascomycota</taxon>
        <taxon>Pezizomycotina</taxon>
        <taxon>Sordariomycetes</taxon>
        <taxon>Sordariomycetidae</taxon>
        <taxon>Magnaporthales</taxon>
        <taxon>Magnaporthaceae</taxon>
        <taxon>Gaeumannomyces</taxon>
    </lineage>
</organism>
<gene>
    <name evidence="5" type="primary">20347065</name>
    <name evidence="4" type="ORF">GGTG_06607</name>
</gene>
<dbReference type="InterPro" id="IPR056002">
    <property type="entry name" value="DUF7580"/>
</dbReference>
<keyword evidence="6" id="KW-1185">Reference proteome</keyword>
<dbReference type="eggNOG" id="ENOG502SP4W">
    <property type="taxonomic scope" value="Eukaryota"/>
</dbReference>
<sequence length="899" mass="99895">MANSSYEATAFAVDAVAKIQTQVQELSKQKGLKAWCVSLQGVLGPAHKRLQAPSASADRQLQAVLPKLLHLLDGLVRRHWPWDKWPHPRALELDSYQGLQSLCEGSLDAKHAVERSIRDLSRPINRKSQATLYKTLESVAQIEEPADPDLGDGKCKVGWNDYDYQAHIKRLYSVLSRHCVCAQNETKIGISATLRLNNDDGTAESDDGAAMFGLLFLGHPHQDQAPDACLWKDTIIQVPLETRARAANGCRSWKDQLSSYSEFCGLISHRALGRLQLEVEDGSLVPRGSREPKRVYSSRSPSLPLAKVLSISPPLTAKPRLRLCYELAKAVWKFYDSDWMEPAWTKEVVHFMLQRPFTAGADGIYVDDPMLLVRFAKATPGNAYRREALSHEFPKLLALGIMMMEVELGVHIEDYFEPEWLDPSSGVPLPNADHLAALKLFQDEERWSNQDTFDALKSAIEMCLKPAQWRILEDRRVAHRDAVYQKVVAPLQLLWEGTYAKSPRMRAIRKEELRFTEASSQHLTQPEKNEQPSPEDPPLPAVLPSLQQLCTIPKNGCRRENARSDLAAIPNGGKFSSSEWFEHLRAFNEALRIKDEKRDKSTPPSRVAIIDTGVCPTLQGTDFVKGYRDFVDGKHGSCQDSKRGSDNHGTNACRLLKFAYAAAEVYVARVWDKGGEYTDDTPGRMAQAIDYAYAAWGVDVIVIPSGFYQEHDCIRDAICRTGDKGVLVFAAASNHGGLKPVTFPANLHSAGNLFCIFATTPGGRTLVDFNPIAPDPGKPGNSFATLGEDICLPHVPGLLSGTSYSAVVAGAIAAQLLDFSRQEDVRDKIRKRQWLTRVEGMGAVLAALSSRSLDGGHRCLAPWQALPYVDDEVPWADRISLRREQLRETLSVALTSTYS</sequence>
<dbReference type="RefSeq" id="XP_009222691.1">
    <property type="nucleotide sequence ID" value="XM_009224427.1"/>
</dbReference>
<evidence type="ECO:0000256" key="1">
    <source>
        <dbReference type="SAM" id="MobiDB-lite"/>
    </source>
</evidence>
<dbReference type="GO" id="GO:0006508">
    <property type="term" value="P:proteolysis"/>
    <property type="evidence" value="ECO:0007669"/>
    <property type="project" value="InterPro"/>
</dbReference>
<dbReference type="GO" id="GO:0004252">
    <property type="term" value="F:serine-type endopeptidase activity"/>
    <property type="evidence" value="ECO:0007669"/>
    <property type="project" value="InterPro"/>
</dbReference>
<dbReference type="EMBL" id="GL385397">
    <property type="protein sequence ID" value="EJT76691.1"/>
    <property type="molecule type" value="Genomic_DNA"/>
</dbReference>
<dbReference type="CDD" id="cd00306">
    <property type="entry name" value="Peptidases_S8_S53"/>
    <property type="match status" value="1"/>
</dbReference>
<dbReference type="EnsemblFungi" id="EJT76691">
    <property type="protein sequence ID" value="EJT76691"/>
    <property type="gene ID" value="GGTG_06607"/>
</dbReference>
<reference evidence="5" key="4">
    <citation type="journal article" date="2015" name="G3 (Bethesda)">
        <title>Genome sequences of three phytopathogenic species of the Magnaporthaceae family of fungi.</title>
        <authorList>
            <person name="Okagaki L.H."/>
            <person name="Nunes C.C."/>
            <person name="Sailsbery J."/>
            <person name="Clay B."/>
            <person name="Brown D."/>
            <person name="John T."/>
            <person name="Oh Y."/>
            <person name="Young N."/>
            <person name="Fitzgerald M."/>
            <person name="Haas B.J."/>
            <person name="Zeng Q."/>
            <person name="Young S."/>
            <person name="Adiconis X."/>
            <person name="Fan L."/>
            <person name="Levin J.Z."/>
            <person name="Mitchell T.K."/>
            <person name="Okubara P.A."/>
            <person name="Farman M.L."/>
            <person name="Kohn L.M."/>
            <person name="Birren B."/>
            <person name="Ma L.-J."/>
            <person name="Dean R.A."/>
        </authorList>
    </citation>
    <scope>NUCLEOTIDE SEQUENCE</scope>
    <source>
        <strain evidence="5">R3-111a-1</strain>
    </source>
</reference>
<reference evidence="4" key="3">
    <citation type="submission" date="2010-09" db="EMBL/GenBank/DDBJ databases">
        <title>Annotation of Gaeumannomyces graminis var. tritici R3-111a-1.</title>
        <authorList>
            <consortium name="The Broad Institute Genome Sequencing Platform"/>
            <person name="Ma L.-J."/>
            <person name="Dead R."/>
            <person name="Young S.K."/>
            <person name="Zeng Q."/>
            <person name="Gargeya S."/>
            <person name="Fitzgerald M."/>
            <person name="Haas B."/>
            <person name="Abouelleil A."/>
            <person name="Alvarado L."/>
            <person name="Arachchi H.M."/>
            <person name="Berlin A."/>
            <person name="Brown A."/>
            <person name="Chapman S.B."/>
            <person name="Chen Z."/>
            <person name="Dunbar C."/>
            <person name="Freedman E."/>
            <person name="Gearin G."/>
            <person name="Gellesch M."/>
            <person name="Goldberg J."/>
            <person name="Griggs A."/>
            <person name="Gujja S."/>
            <person name="Heiman D."/>
            <person name="Howarth C."/>
            <person name="Larson L."/>
            <person name="Lui A."/>
            <person name="MacDonald P.J.P."/>
            <person name="Mehta T."/>
            <person name="Montmayeur A."/>
            <person name="Murphy C."/>
            <person name="Neiman D."/>
            <person name="Pearson M."/>
            <person name="Priest M."/>
            <person name="Roberts A."/>
            <person name="Saif S."/>
            <person name="Shea T."/>
            <person name="Shenoy N."/>
            <person name="Sisk P."/>
            <person name="Stolte C."/>
            <person name="Sykes S."/>
            <person name="Yandava C."/>
            <person name="Wortman J."/>
            <person name="Nusbaum C."/>
            <person name="Birren B."/>
        </authorList>
    </citation>
    <scope>NUCLEOTIDE SEQUENCE</scope>
    <source>
        <strain evidence="4">R3-111a-1</strain>
    </source>
</reference>
<dbReference type="OrthoDB" id="3565018at2759"/>
<dbReference type="PANTHER" id="PTHR35186">
    <property type="entry name" value="ANK_REP_REGION DOMAIN-CONTAINING PROTEIN"/>
    <property type="match status" value="1"/>
</dbReference>
<reference evidence="4" key="2">
    <citation type="submission" date="2010-07" db="EMBL/GenBank/DDBJ databases">
        <authorList>
            <consortium name="The Broad Institute Genome Sequencing Platform"/>
            <consortium name="Broad Institute Genome Sequencing Center for Infectious Disease"/>
            <person name="Ma L.-J."/>
            <person name="Dead R."/>
            <person name="Young S."/>
            <person name="Zeng Q."/>
            <person name="Koehrsen M."/>
            <person name="Alvarado L."/>
            <person name="Berlin A."/>
            <person name="Chapman S.B."/>
            <person name="Chen Z."/>
            <person name="Freedman E."/>
            <person name="Gellesch M."/>
            <person name="Goldberg J."/>
            <person name="Griggs A."/>
            <person name="Gujja S."/>
            <person name="Heilman E.R."/>
            <person name="Heiman D."/>
            <person name="Hepburn T."/>
            <person name="Howarth C."/>
            <person name="Jen D."/>
            <person name="Larson L."/>
            <person name="Mehta T."/>
            <person name="Neiman D."/>
            <person name="Pearson M."/>
            <person name="Roberts A."/>
            <person name="Saif S."/>
            <person name="Shea T."/>
            <person name="Shenoy N."/>
            <person name="Sisk P."/>
            <person name="Stolte C."/>
            <person name="Sykes S."/>
            <person name="Walk T."/>
            <person name="White J."/>
            <person name="Yandava C."/>
            <person name="Haas B."/>
            <person name="Nusbaum C."/>
            <person name="Birren B."/>
        </authorList>
    </citation>
    <scope>NUCLEOTIDE SEQUENCE</scope>
    <source>
        <strain evidence="4">R3-111a-1</strain>
    </source>
</reference>
<evidence type="ECO:0000313" key="5">
    <source>
        <dbReference type="EnsemblFungi" id="EJT76691"/>
    </source>
</evidence>
<dbReference type="AlphaFoldDB" id="J3NZA8"/>
<dbReference type="Pfam" id="PF00082">
    <property type="entry name" value="Peptidase_S8"/>
    <property type="match status" value="1"/>
</dbReference>
<feature type="region of interest" description="Disordered" evidence="1">
    <location>
        <begin position="516"/>
        <end position="542"/>
    </location>
</feature>
<dbReference type="STRING" id="644352.J3NZA8"/>
<evidence type="ECO:0000313" key="4">
    <source>
        <dbReference type="EMBL" id="EJT76691.1"/>
    </source>
</evidence>
<reference evidence="6" key="1">
    <citation type="submission" date="2010-07" db="EMBL/GenBank/DDBJ databases">
        <title>The genome sequence of Gaeumannomyces graminis var. tritici strain R3-111a-1.</title>
        <authorList>
            <consortium name="The Broad Institute Genome Sequencing Platform"/>
            <person name="Ma L.-J."/>
            <person name="Dead R."/>
            <person name="Young S."/>
            <person name="Zeng Q."/>
            <person name="Koehrsen M."/>
            <person name="Alvarado L."/>
            <person name="Berlin A."/>
            <person name="Chapman S.B."/>
            <person name="Chen Z."/>
            <person name="Freedman E."/>
            <person name="Gellesch M."/>
            <person name="Goldberg J."/>
            <person name="Griggs A."/>
            <person name="Gujja S."/>
            <person name="Heilman E.R."/>
            <person name="Heiman D."/>
            <person name="Hepburn T."/>
            <person name="Howarth C."/>
            <person name="Jen D."/>
            <person name="Larson L."/>
            <person name="Mehta T."/>
            <person name="Neiman D."/>
            <person name="Pearson M."/>
            <person name="Roberts A."/>
            <person name="Saif S."/>
            <person name="Shea T."/>
            <person name="Shenoy N."/>
            <person name="Sisk P."/>
            <person name="Stolte C."/>
            <person name="Sykes S."/>
            <person name="Walk T."/>
            <person name="White J."/>
            <person name="Yandava C."/>
            <person name="Haas B."/>
            <person name="Nusbaum C."/>
            <person name="Birren B."/>
        </authorList>
    </citation>
    <scope>NUCLEOTIDE SEQUENCE [LARGE SCALE GENOMIC DNA]</scope>
    <source>
        <strain evidence="6">R3-111a-1</strain>
    </source>
</reference>
<name>J3NZA8_GAET3</name>
<feature type="domain" description="Peptidase S8/S53" evidence="2">
    <location>
        <begin position="607"/>
        <end position="818"/>
    </location>
</feature>
<evidence type="ECO:0008006" key="7">
    <source>
        <dbReference type="Google" id="ProtNLM"/>
    </source>
</evidence>
<dbReference type="Gene3D" id="3.40.50.200">
    <property type="entry name" value="Peptidase S8/S53 domain"/>
    <property type="match status" value="1"/>
</dbReference>
<evidence type="ECO:0000313" key="6">
    <source>
        <dbReference type="Proteomes" id="UP000006039"/>
    </source>
</evidence>
<evidence type="ECO:0000259" key="2">
    <source>
        <dbReference type="Pfam" id="PF00082"/>
    </source>
</evidence>
<dbReference type="InterPro" id="IPR036852">
    <property type="entry name" value="Peptidase_S8/S53_dom_sf"/>
</dbReference>
<dbReference type="Pfam" id="PF24476">
    <property type="entry name" value="DUF7580"/>
    <property type="match status" value="1"/>
</dbReference>
<dbReference type="PANTHER" id="PTHR35186:SF4">
    <property type="entry name" value="PRION-INHIBITION AND PROPAGATION HELO DOMAIN-CONTAINING PROTEIN"/>
    <property type="match status" value="1"/>
</dbReference>
<dbReference type="VEuPathDB" id="FungiDB:GGTG_06607"/>
<protein>
    <recommendedName>
        <fullName evidence="7">Peptidase S8/S53 domain-containing protein</fullName>
    </recommendedName>
</protein>
<dbReference type="GeneID" id="20347065"/>
<dbReference type="SUPFAM" id="SSF52743">
    <property type="entry name" value="Subtilisin-like"/>
    <property type="match status" value="1"/>
</dbReference>
<dbReference type="Proteomes" id="UP000006039">
    <property type="component" value="Unassembled WGS sequence"/>
</dbReference>
<accession>J3NZA8</accession>
<proteinExistence type="predicted"/>
<feature type="domain" description="DUF7580" evidence="3">
    <location>
        <begin position="159"/>
        <end position="493"/>
    </location>
</feature>
<evidence type="ECO:0000259" key="3">
    <source>
        <dbReference type="Pfam" id="PF24476"/>
    </source>
</evidence>